<dbReference type="Gene3D" id="3.40.50.1110">
    <property type="entry name" value="SGNH hydrolase"/>
    <property type="match status" value="1"/>
</dbReference>
<feature type="region of interest" description="Disordered" evidence="2">
    <location>
        <begin position="1"/>
        <end position="21"/>
    </location>
</feature>
<dbReference type="AlphaFoldDB" id="A0A165JKR1"/>
<reference evidence="3 4" key="1">
    <citation type="journal article" date="2016" name="Mol. Biol. Evol.">
        <title>Comparative Genomics of Early-Diverging Mushroom-Forming Fungi Provides Insights into the Origins of Lignocellulose Decay Capabilities.</title>
        <authorList>
            <person name="Nagy L.G."/>
            <person name="Riley R."/>
            <person name="Tritt A."/>
            <person name="Adam C."/>
            <person name="Daum C."/>
            <person name="Floudas D."/>
            <person name="Sun H."/>
            <person name="Yadav J.S."/>
            <person name="Pangilinan J."/>
            <person name="Larsson K.H."/>
            <person name="Matsuura K."/>
            <person name="Barry K."/>
            <person name="Labutti K."/>
            <person name="Kuo R."/>
            <person name="Ohm R.A."/>
            <person name="Bhattacharya S.S."/>
            <person name="Shirouzu T."/>
            <person name="Yoshinaga Y."/>
            <person name="Martin F.M."/>
            <person name="Grigoriev I.V."/>
            <person name="Hibbett D.S."/>
        </authorList>
    </citation>
    <scope>NUCLEOTIDE SEQUENCE [LARGE SCALE GENOMIC DNA]</scope>
    <source>
        <strain evidence="3 4">HHB12029</strain>
    </source>
</reference>
<sequence>MATEPGSTTTRPDTPELPTWPGFEHIEDIFIFGDSYSAVGYDARQPHPTRSAPLGVELPGITYTESGDTLNWVGYLVKSFTKDGHDPLIFDYAVGGDMVAGVRRQITRQFLPSAGQKPEWAAWTSELSLFVTWVGINDIGWGTEPEEAHAELFELQERLYQNGARNFLFVDVPPVHRFPACTAALQASPSLGDKYIAWNTSLNAAVERFRETHSDISAFLFSSFAVFSDVLDNPEAFGLKASDAFKSYSTVWVDHLHPTSAVHKIFATRISEYLYQLEPKRAS</sequence>
<name>A0A165JKR1_EXIGL</name>
<evidence type="ECO:0000313" key="3">
    <source>
        <dbReference type="EMBL" id="KZV94991.1"/>
    </source>
</evidence>
<dbReference type="Proteomes" id="UP000077266">
    <property type="component" value="Unassembled WGS sequence"/>
</dbReference>
<keyword evidence="1" id="KW-0378">Hydrolase</keyword>
<accession>A0A165JKR1</accession>
<evidence type="ECO:0000256" key="2">
    <source>
        <dbReference type="SAM" id="MobiDB-lite"/>
    </source>
</evidence>
<dbReference type="InterPro" id="IPR001087">
    <property type="entry name" value="GDSL"/>
</dbReference>
<proteinExistence type="predicted"/>
<evidence type="ECO:0000256" key="1">
    <source>
        <dbReference type="ARBA" id="ARBA00022801"/>
    </source>
</evidence>
<dbReference type="STRING" id="1314781.A0A165JKR1"/>
<dbReference type="GO" id="GO:0016788">
    <property type="term" value="F:hydrolase activity, acting on ester bonds"/>
    <property type="evidence" value="ECO:0007669"/>
    <property type="project" value="InterPro"/>
</dbReference>
<feature type="compositionally biased region" description="Polar residues" evidence="2">
    <location>
        <begin position="1"/>
        <end position="12"/>
    </location>
</feature>
<gene>
    <name evidence="3" type="ORF">EXIGLDRAFT_766583</name>
</gene>
<dbReference type="EMBL" id="KV425964">
    <property type="protein sequence ID" value="KZV94991.1"/>
    <property type="molecule type" value="Genomic_DNA"/>
</dbReference>
<dbReference type="PANTHER" id="PTHR45648:SF22">
    <property type="entry name" value="GDSL LIPASE_ACYLHYDROLASE FAMILY PROTEIN (AFU_ORTHOLOGUE AFUA_4G14700)"/>
    <property type="match status" value="1"/>
</dbReference>
<evidence type="ECO:0008006" key="5">
    <source>
        <dbReference type="Google" id="ProtNLM"/>
    </source>
</evidence>
<dbReference type="PANTHER" id="PTHR45648">
    <property type="entry name" value="GDSL LIPASE/ACYLHYDROLASE FAMILY PROTEIN (AFU_ORTHOLOGUE AFUA_4G14700)"/>
    <property type="match status" value="1"/>
</dbReference>
<organism evidence="3 4">
    <name type="scientific">Exidia glandulosa HHB12029</name>
    <dbReference type="NCBI Taxonomy" id="1314781"/>
    <lineage>
        <taxon>Eukaryota</taxon>
        <taxon>Fungi</taxon>
        <taxon>Dikarya</taxon>
        <taxon>Basidiomycota</taxon>
        <taxon>Agaricomycotina</taxon>
        <taxon>Agaricomycetes</taxon>
        <taxon>Auriculariales</taxon>
        <taxon>Exidiaceae</taxon>
        <taxon>Exidia</taxon>
    </lineage>
</organism>
<protein>
    <recommendedName>
        <fullName evidence="5">Carbohydrate esterase family 16 protein</fullName>
    </recommendedName>
</protein>
<dbReference type="InterPro" id="IPR051058">
    <property type="entry name" value="GDSL_Est/Lipase"/>
</dbReference>
<dbReference type="SUPFAM" id="SSF52266">
    <property type="entry name" value="SGNH hydrolase"/>
    <property type="match status" value="1"/>
</dbReference>
<evidence type="ECO:0000313" key="4">
    <source>
        <dbReference type="Proteomes" id="UP000077266"/>
    </source>
</evidence>
<keyword evidence="4" id="KW-1185">Reference proteome</keyword>
<dbReference type="OrthoDB" id="1600564at2759"/>
<dbReference type="Pfam" id="PF00657">
    <property type="entry name" value="Lipase_GDSL"/>
    <property type="match status" value="1"/>
</dbReference>
<dbReference type="InParanoid" id="A0A165JKR1"/>
<dbReference type="InterPro" id="IPR036514">
    <property type="entry name" value="SGNH_hydro_sf"/>
</dbReference>